<feature type="region of interest" description="Disordered" evidence="9">
    <location>
        <begin position="221"/>
        <end position="278"/>
    </location>
</feature>
<keyword evidence="4" id="KW-1134">Transmembrane beta strand</keyword>
<dbReference type="PANTHER" id="PTHR30026:SF21">
    <property type="entry name" value="SLR1270 PROTEIN"/>
    <property type="match status" value="1"/>
</dbReference>
<comment type="subcellular location">
    <subcellularLocation>
        <location evidence="1">Cell outer membrane</location>
    </subcellularLocation>
</comment>
<name>A0ABR8G2I1_9NOSO</name>
<protein>
    <submittedName>
        <fullName evidence="10">TolC family protein</fullName>
    </submittedName>
</protein>
<keyword evidence="7" id="KW-0998">Cell outer membrane</keyword>
<feature type="region of interest" description="Disordered" evidence="9">
    <location>
        <begin position="365"/>
        <end position="390"/>
    </location>
</feature>
<dbReference type="RefSeq" id="WP_190970044.1">
    <property type="nucleotide sequence ID" value="NZ_JACJTB010000041.1"/>
</dbReference>
<evidence type="ECO:0000313" key="11">
    <source>
        <dbReference type="Proteomes" id="UP000603457"/>
    </source>
</evidence>
<dbReference type="Proteomes" id="UP000603457">
    <property type="component" value="Unassembled WGS sequence"/>
</dbReference>
<proteinExistence type="inferred from homology"/>
<evidence type="ECO:0000256" key="4">
    <source>
        <dbReference type="ARBA" id="ARBA00022452"/>
    </source>
</evidence>
<evidence type="ECO:0000256" key="6">
    <source>
        <dbReference type="ARBA" id="ARBA00023136"/>
    </source>
</evidence>
<gene>
    <name evidence="10" type="ORF">H6G74_24075</name>
</gene>
<dbReference type="InterPro" id="IPR003423">
    <property type="entry name" value="OMP_efflux"/>
</dbReference>
<comment type="caution">
    <text evidence="10">The sequence shown here is derived from an EMBL/GenBank/DDBJ whole genome shotgun (WGS) entry which is preliminary data.</text>
</comment>
<feature type="coiled-coil region" evidence="8">
    <location>
        <begin position="409"/>
        <end position="471"/>
    </location>
</feature>
<dbReference type="Gene3D" id="1.20.1600.10">
    <property type="entry name" value="Outer membrane efflux proteins (OEP)"/>
    <property type="match status" value="1"/>
</dbReference>
<sequence>MAVLTAQPALANTVKVSNVQQKPASSVVTLTESHNIVADNTQLPKTANQMFPDAGSNSESIALNVPTLNSQSHPDKLTENTGITLAQIPQKHPVGFANSTPALNFSPKSEPRNARRIQKPKKSATAAREKFNHTSVNSATSPVSAIQKKPVFLSSIQQSAASQPNLKTQLPIAQPTVFKGAGAAKLLAARSCSQEIGISTALSLYSRGCEPQKLTGELTAQNNTATPETAETAPDATTVPSTSDSGATPVETAPTATPTPVVEPANAPQPSNTSPATTDAVQVPENLIPTANPLQFPTKAEEVTVQGNQPITLEQALAVARRNNRELQISVLQLERSRGALREAQAALYPTLDLNADITRSQSASSQLQDTLNGRAGLSSNSDEPSTGFNGQAQLTYNIYTSGRRQAAIKEAEEQVRFNELDVERQSEEIRLNVTTQYYDLQEADEQVRINQSAVENAQASLRDAEALERAGVGTRFDVLRSQVNLANAQQDLTNAISNQLIARRQLVTTLSLPQDITISAADTVQLAGLWNQSLEESIVLAFQNRPELQQQLAQRKISEQQRRQALAANLPQLSFIANYNLLDQFDDSVSITDGYSVGVRASWNLFDGGAARARASQAKTNIAIAETNFAEQRNQIRFQVEQAFSTQRSNLDNVQTANTALEQAREALRLARLRFQAGVGTQTDVINSETDLTRAEGNRVTAILNYNRALARLQRAVTIRSFR</sequence>
<evidence type="ECO:0000256" key="5">
    <source>
        <dbReference type="ARBA" id="ARBA00022692"/>
    </source>
</evidence>
<evidence type="ECO:0000256" key="2">
    <source>
        <dbReference type="ARBA" id="ARBA00007613"/>
    </source>
</evidence>
<dbReference type="InterPro" id="IPR051906">
    <property type="entry name" value="TolC-like"/>
</dbReference>
<feature type="coiled-coil region" evidence="8">
    <location>
        <begin position="616"/>
        <end position="675"/>
    </location>
</feature>
<keyword evidence="11" id="KW-1185">Reference proteome</keyword>
<evidence type="ECO:0000313" key="10">
    <source>
        <dbReference type="EMBL" id="MBD2597374.1"/>
    </source>
</evidence>
<feature type="compositionally biased region" description="Polar residues" evidence="9">
    <location>
        <begin position="269"/>
        <end position="278"/>
    </location>
</feature>
<keyword evidence="5" id="KW-0812">Transmembrane</keyword>
<organism evidence="10 11">
    <name type="scientific">Nostoc spongiaeforme FACHB-130</name>
    <dbReference type="NCBI Taxonomy" id="1357510"/>
    <lineage>
        <taxon>Bacteria</taxon>
        <taxon>Bacillati</taxon>
        <taxon>Cyanobacteriota</taxon>
        <taxon>Cyanophyceae</taxon>
        <taxon>Nostocales</taxon>
        <taxon>Nostocaceae</taxon>
        <taxon>Nostoc</taxon>
    </lineage>
</organism>
<evidence type="ECO:0000256" key="8">
    <source>
        <dbReference type="SAM" id="Coils"/>
    </source>
</evidence>
<keyword evidence="6" id="KW-0472">Membrane</keyword>
<feature type="region of interest" description="Disordered" evidence="9">
    <location>
        <begin position="96"/>
        <end position="142"/>
    </location>
</feature>
<comment type="similarity">
    <text evidence="2">Belongs to the outer membrane factor (OMF) (TC 1.B.17) family.</text>
</comment>
<evidence type="ECO:0000256" key="3">
    <source>
        <dbReference type="ARBA" id="ARBA00022448"/>
    </source>
</evidence>
<keyword evidence="3" id="KW-0813">Transport</keyword>
<evidence type="ECO:0000256" key="9">
    <source>
        <dbReference type="SAM" id="MobiDB-lite"/>
    </source>
</evidence>
<feature type="compositionally biased region" description="Polar residues" evidence="9">
    <location>
        <begin position="97"/>
        <end position="107"/>
    </location>
</feature>
<feature type="compositionally biased region" description="Low complexity" evidence="9">
    <location>
        <begin position="221"/>
        <end position="238"/>
    </location>
</feature>
<keyword evidence="8" id="KW-0175">Coiled coil</keyword>
<evidence type="ECO:0000256" key="1">
    <source>
        <dbReference type="ARBA" id="ARBA00004442"/>
    </source>
</evidence>
<dbReference type="SUPFAM" id="SSF56954">
    <property type="entry name" value="Outer membrane efflux proteins (OEP)"/>
    <property type="match status" value="1"/>
</dbReference>
<feature type="compositionally biased region" description="Polar residues" evidence="9">
    <location>
        <begin position="133"/>
        <end position="142"/>
    </location>
</feature>
<dbReference type="EMBL" id="JACJTB010000041">
    <property type="protein sequence ID" value="MBD2597374.1"/>
    <property type="molecule type" value="Genomic_DNA"/>
</dbReference>
<feature type="compositionally biased region" description="Low complexity" evidence="9">
    <location>
        <begin position="247"/>
        <end position="268"/>
    </location>
</feature>
<reference evidence="10 11" key="1">
    <citation type="journal article" date="2020" name="ISME J.">
        <title>Comparative genomics reveals insights into cyanobacterial evolution and habitat adaptation.</title>
        <authorList>
            <person name="Chen M.Y."/>
            <person name="Teng W.K."/>
            <person name="Zhao L."/>
            <person name="Hu C.X."/>
            <person name="Zhou Y.K."/>
            <person name="Han B.P."/>
            <person name="Song L.R."/>
            <person name="Shu W.S."/>
        </authorList>
    </citation>
    <scope>NUCLEOTIDE SEQUENCE [LARGE SCALE GENOMIC DNA]</scope>
    <source>
        <strain evidence="10 11">FACHB-130</strain>
    </source>
</reference>
<accession>A0ABR8G2I1</accession>
<dbReference type="PANTHER" id="PTHR30026">
    <property type="entry name" value="OUTER MEMBRANE PROTEIN TOLC"/>
    <property type="match status" value="1"/>
</dbReference>
<evidence type="ECO:0000256" key="7">
    <source>
        <dbReference type="ARBA" id="ARBA00023237"/>
    </source>
</evidence>
<dbReference type="Pfam" id="PF02321">
    <property type="entry name" value="OEP"/>
    <property type="match status" value="2"/>
</dbReference>